<dbReference type="NCBIfam" id="TIGR03588">
    <property type="entry name" value="PseC"/>
    <property type="match status" value="1"/>
</dbReference>
<feature type="active site" description="Proton acceptor" evidence="3">
    <location>
        <position position="188"/>
    </location>
</feature>
<dbReference type="Gene3D" id="3.90.1150.10">
    <property type="entry name" value="Aspartate Aminotransferase, domain 1"/>
    <property type="match status" value="1"/>
</dbReference>
<feature type="modified residue" description="N6-(pyridoxal phosphate)lysine" evidence="4">
    <location>
        <position position="188"/>
    </location>
</feature>
<evidence type="ECO:0000313" key="6">
    <source>
        <dbReference type="EMBL" id="PCK33393.1"/>
    </source>
</evidence>
<comment type="similarity">
    <text evidence="2 5">Belongs to the DegT/DnrJ/EryC1 family.</text>
</comment>
<comment type="caution">
    <text evidence="6">The sequence shown here is derived from an EMBL/GenBank/DDBJ whole genome shotgun (WGS) entry which is preliminary data.</text>
</comment>
<dbReference type="InterPro" id="IPR015421">
    <property type="entry name" value="PyrdxlP-dep_Trfase_major"/>
</dbReference>
<sequence length="399" mass="44227">MIPYGKQSIDQADIDAVIDVLQSDWLTQGPKVPEFEQKLCEYTGADRAVAVNSATSALHIACLALDVGQGDIVWTSPNSFVASSNCALYCGASVDFVDIDLDTGNMSIQALTCKLMQAEQQNQLPKVVIPVHFAGQSCDMKAIHQLSQQYGFTIIEDASHAIGGSFDEKKIGSCEYSDICVFSFHPVKIITSAEGGAALTNNPELANRMAKLRSHGITGNTDEFTEPSHGVWYYQQQALGFNYRMTDLHASLGVAQLAKVDTFVKVRNDLAKVYDKLFSDYPLITPLTCSNKVISAYHLYVVRLEKCTAEQHQFVVNALREKGIYAHVHYIPIYLQPYYQNIGFKVGSCKNAEAYYHGAVTLPLYPELTLAQQEYIVRTLSNLYSESVDTYESNGKNYE</sequence>
<dbReference type="GO" id="GO:0000271">
    <property type="term" value="P:polysaccharide biosynthetic process"/>
    <property type="evidence" value="ECO:0007669"/>
    <property type="project" value="TreeGrafter"/>
</dbReference>
<dbReference type="PIRSF" id="PIRSF000390">
    <property type="entry name" value="PLP_StrS"/>
    <property type="match status" value="1"/>
</dbReference>
<evidence type="ECO:0000256" key="4">
    <source>
        <dbReference type="PIRSR" id="PIRSR000390-2"/>
    </source>
</evidence>
<dbReference type="SUPFAM" id="SSF53383">
    <property type="entry name" value="PLP-dependent transferases"/>
    <property type="match status" value="1"/>
</dbReference>
<evidence type="ECO:0000256" key="1">
    <source>
        <dbReference type="ARBA" id="ARBA00022898"/>
    </source>
</evidence>
<dbReference type="GO" id="GO:0030170">
    <property type="term" value="F:pyridoxal phosphate binding"/>
    <property type="evidence" value="ECO:0007669"/>
    <property type="project" value="TreeGrafter"/>
</dbReference>
<protein>
    <submittedName>
        <fullName evidence="6">UDP-4-amino-4, 6-dideoxy-N-acetyl-beta-L-altrosamine transaminase</fullName>
    </submittedName>
</protein>
<dbReference type="InterPro" id="IPR015424">
    <property type="entry name" value="PyrdxlP-dep_Trfase"/>
</dbReference>
<organism evidence="6 7">
    <name type="scientific">Pseudoalteromonas piscicida</name>
    <dbReference type="NCBI Taxonomy" id="43662"/>
    <lineage>
        <taxon>Bacteria</taxon>
        <taxon>Pseudomonadati</taxon>
        <taxon>Pseudomonadota</taxon>
        <taxon>Gammaproteobacteria</taxon>
        <taxon>Alteromonadales</taxon>
        <taxon>Pseudoalteromonadaceae</taxon>
        <taxon>Pseudoalteromonas</taxon>
    </lineage>
</organism>
<dbReference type="Pfam" id="PF01041">
    <property type="entry name" value="DegT_DnrJ_EryC1"/>
    <property type="match status" value="1"/>
</dbReference>
<evidence type="ECO:0000256" key="3">
    <source>
        <dbReference type="PIRSR" id="PIRSR000390-1"/>
    </source>
</evidence>
<dbReference type="PANTHER" id="PTHR30244">
    <property type="entry name" value="TRANSAMINASE"/>
    <property type="match status" value="1"/>
</dbReference>
<dbReference type="InterPro" id="IPR015422">
    <property type="entry name" value="PyrdxlP-dep_Trfase_small"/>
</dbReference>
<dbReference type="PANTHER" id="PTHR30244:SF34">
    <property type="entry name" value="DTDP-4-AMINO-4,6-DIDEOXYGALACTOSE TRANSAMINASE"/>
    <property type="match status" value="1"/>
</dbReference>
<evidence type="ECO:0000256" key="2">
    <source>
        <dbReference type="ARBA" id="ARBA00037999"/>
    </source>
</evidence>
<dbReference type="OrthoDB" id="9804264at2"/>
<dbReference type="EMBL" id="NKHF01000008">
    <property type="protein sequence ID" value="PCK33393.1"/>
    <property type="molecule type" value="Genomic_DNA"/>
</dbReference>
<dbReference type="Proteomes" id="UP000228621">
    <property type="component" value="Unassembled WGS sequence"/>
</dbReference>
<keyword evidence="1 4" id="KW-0663">Pyridoxal phosphate</keyword>
<proteinExistence type="inferred from homology"/>
<dbReference type="InterPro" id="IPR020026">
    <property type="entry name" value="PseC"/>
</dbReference>
<reference evidence="7" key="1">
    <citation type="journal article" date="2019" name="Genome Announc.">
        <title>Draft Genome Sequence of Pseudoalteromonas piscicida Strain 36Y ROTHPW, an Hypersaline Seawater Isolate from the South Coast of Sonora, Mexico.</title>
        <authorList>
            <person name="Sanchez-Diaz R."/>
            <person name="Molina-Garza Z.J."/>
            <person name="Cruz-Suarez L.E."/>
            <person name="Selvin J."/>
            <person name="Kiran G.S."/>
            <person name="Ibarra-Gamez J.C."/>
            <person name="Gomez-Gil B."/>
            <person name="Galaviz-Silva L."/>
        </authorList>
    </citation>
    <scope>NUCLEOTIDE SEQUENCE [LARGE SCALE GENOMIC DNA]</scope>
    <source>
        <strain evidence="7">36Y_RITHPW</strain>
    </source>
</reference>
<evidence type="ECO:0000256" key="5">
    <source>
        <dbReference type="RuleBase" id="RU004508"/>
    </source>
</evidence>
<gene>
    <name evidence="6" type="primary">pseC</name>
    <name evidence="6" type="ORF">CEX98_02545</name>
</gene>
<dbReference type="RefSeq" id="WP_099640564.1">
    <property type="nucleotide sequence ID" value="NZ_NKHF01000008.1"/>
</dbReference>
<accession>A0A2A5JV84</accession>
<dbReference type="CDD" id="cd00616">
    <property type="entry name" value="AHBA_syn"/>
    <property type="match status" value="1"/>
</dbReference>
<keyword evidence="7" id="KW-1185">Reference proteome</keyword>
<evidence type="ECO:0000313" key="7">
    <source>
        <dbReference type="Proteomes" id="UP000228621"/>
    </source>
</evidence>
<dbReference type="Gene3D" id="3.40.640.10">
    <property type="entry name" value="Type I PLP-dependent aspartate aminotransferase-like (Major domain)"/>
    <property type="match status" value="1"/>
</dbReference>
<dbReference type="InterPro" id="IPR000653">
    <property type="entry name" value="DegT/StrS_aminotransferase"/>
</dbReference>
<name>A0A2A5JV84_PSEO7</name>
<dbReference type="GO" id="GO:0008483">
    <property type="term" value="F:transaminase activity"/>
    <property type="evidence" value="ECO:0007669"/>
    <property type="project" value="TreeGrafter"/>
</dbReference>
<dbReference type="AlphaFoldDB" id="A0A2A5JV84"/>